<reference evidence="1" key="2">
    <citation type="submission" date="2020-09" db="EMBL/GenBank/DDBJ databases">
        <authorList>
            <person name="Sun Q."/>
            <person name="Ohkuma M."/>
        </authorList>
    </citation>
    <scope>NUCLEOTIDE SEQUENCE</scope>
    <source>
        <strain evidence="1">JCM 5069</strain>
    </source>
</reference>
<name>A0A919L3C7_9ACTN</name>
<keyword evidence="2" id="KW-1185">Reference proteome</keyword>
<accession>A0A919L3C7</accession>
<reference evidence="1" key="1">
    <citation type="journal article" date="2014" name="Int. J. Syst. Evol. Microbiol.">
        <title>Complete genome sequence of Corynebacterium casei LMG S-19264T (=DSM 44701T), isolated from a smear-ripened cheese.</title>
        <authorList>
            <consortium name="US DOE Joint Genome Institute (JGI-PGF)"/>
            <person name="Walter F."/>
            <person name="Albersmeier A."/>
            <person name="Kalinowski J."/>
            <person name="Ruckert C."/>
        </authorList>
    </citation>
    <scope>NUCLEOTIDE SEQUENCE</scope>
    <source>
        <strain evidence="1">JCM 5069</strain>
    </source>
</reference>
<dbReference type="AlphaFoldDB" id="A0A919L3C7"/>
<dbReference type="InterPro" id="IPR046732">
    <property type="entry name" value="DUF6624"/>
</dbReference>
<sequence length="187" mass="20001">MHRGPGMSDAARAGGSRPLLVPALVADLAAELVRRAGEDRRLTGEAGGAHRAALVRRLVAAGRRENGDALKAIVHRHGWPTAQAVGEDASTAALMILLHTPDLSFQLSCRDLIAEAAADGACPALHHAYIADHCAVELGQPQFYGTRVNPATLRPYEIRNPLTLDERRHDVGLGPLDAQLRALRQRG</sequence>
<evidence type="ECO:0000313" key="1">
    <source>
        <dbReference type="EMBL" id="GHH83440.1"/>
    </source>
</evidence>
<evidence type="ECO:0000313" key="2">
    <source>
        <dbReference type="Proteomes" id="UP000603708"/>
    </source>
</evidence>
<dbReference type="EMBL" id="BNCD01000014">
    <property type="protein sequence ID" value="GHH83440.1"/>
    <property type="molecule type" value="Genomic_DNA"/>
</dbReference>
<protein>
    <submittedName>
        <fullName evidence="1">Uncharacterized protein</fullName>
    </submittedName>
</protein>
<dbReference type="Proteomes" id="UP000603708">
    <property type="component" value="Unassembled WGS sequence"/>
</dbReference>
<comment type="caution">
    <text evidence="1">The sequence shown here is derived from an EMBL/GenBank/DDBJ whole genome shotgun (WGS) entry which is preliminary data.</text>
</comment>
<dbReference type="Pfam" id="PF20329">
    <property type="entry name" value="DUF6624"/>
    <property type="match status" value="1"/>
</dbReference>
<gene>
    <name evidence="1" type="ORF">GCM10018793_45530</name>
</gene>
<organism evidence="1 2">
    <name type="scientific">Streptomyces sulfonofaciens</name>
    <dbReference type="NCBI Taxonomy" id="68272"/>
    <lineage>
        <taxon>Bacteria</taxon>
        <taxon>Bacillati</taxon>
        <taxon>Actinomycetota</taxon>
        <taxon>Actinomycetes</taxon>
        <taxon>Kitasatosporales</taxon>
        <taxon>Streptomycetaceae</taxon>
        <taxon>Streptomyces</taxon>
    </lineage>
</organism>
<proteinExistence type="predicted"/>